<evidence type="ECO:0000313" key="2">
    <source>
        <dbReference type="Proteomes" id="UP001234297"/>
    </source>
</evidence>
<name>A0ACC2LS55_PERAE</name>
<keyword evidence="2" id="KW-1185">Reference proteome</keyword>
<reference evidence="1 2" key="1">
    <citation type="journal article" date="2022" name="Hortic Res">
        <title>A haplotype resolved chromosomal level avocado genome allows analysis of novel avocado genes.</title>
        <authorList>
            <person name="Nath O."/>
            <person name="Fletcher S.J."/>
            <person name="Hayward A."/>
            <person name="Shaw L.M."/>
            <person name="Masouleh A.K."/>
            <person name="Furtado A."/>
            <person name="Henry R.J."/>
            <person name="Mitter N."/>
        </authorList>
    </citation>
    <scope>NUCLEOTIDE SEQUENCE [LARGE SCALE GENOMIC DNA]</scope>
    <source>
        <strain evidence="2">cv. Hass</strain>
    </source>
</reference>
<accession>A0ACC2LS55</accession>
<comment type="caution">
    <text evidence="1">The sequence shown here is derived from an EMBL/GenBank/DDBJ whole genome shotgun (WGS) entry which is preliminary data.</text>
</comment>
<dbReference type="EMBL" id="CM056811">
    <property type="protein sequence ID" value="KAJ8636311.1"/>
    <property type="molecule type" value="Genomic_DNA"/>
</dbReference>
<dbReference type="Proteomes" id="UP001234297">
    <property type="component" value="Chromosome 3"/>
</dbReference>
<gene>
    <name evidence="1" type="ORF">MRB53_010578</name>
</gene>
<sequence>MVGGRRNIDAEAETSQIYFPQWIYKCLNQQGSDIRVEGLATGAEEEMARKMILVGLWCIQMSPVDRPSMSRVVEIFQGSIEDVPMPPNPFPPRPS</sequence>
<protein>
    <submittedName>
        <fullName evidence="1">Uncharacterized protein</fullName>
    </submittedName>
</protein>
<proteinExistence type="predicted"/>
<organism evidence="1 2">
    <name type="scientific">Persea americana</name>
    <name type="common">Avocado</name>
    <dbReference type="NCBI Taxonomy" id="3435"/>
    <lineage>
        <taxon>Eukaryota</taxon>
        <taxon>Viridiplantae</taxon>
        <taxon>Streptophyta</taxon>
        <taxon>Embryophyta</taxon>
        <taxon>Tracheophyta</taxon>
        <taxon>Spermatophyta</taxon>
        <taxon>Magnoliopsida</taxon>
        <taxon>Magnoliidae</taxon>
        <taxon>Laurales</taxon>
        <taxon>Lauraceae</taxon>
        <taxon>Persea</taxon>
    </lineage>
</organism>
<evidence type="ECO:0000313" key="1">
    <source>
        <dbReference type="EMBL" id="KAJ8636311.1"/>
    </source>
</evidence>